<dbReference type="GeneID" id="55994253"/>
<keyword evidence="6" id="KW-1185">Reference proteome</keyword>
<dbReference type="InterPro" id="IPR002110">
    <property type="entry name" value="Ankyrin_rpt"/>
</dbReference>
<evidence type="ECO:0000256" key="2">
    <source>
        <dbReference type="ARBA" id="ARBA00023043"/>
    </source>
</evidence>
<dbReference type="EMBL" id="CP055900">
    <property type="protein sequence ID" value="QKX59622.1"/>
    <property type="molecule type" value="Genomic_DNA"/>
</dbReference>
<evidence type="ECO:0000313" key="5">
    <source>
        <dbReference type="EMBL" id="QKX59622.1"/>
    </source>
</evidence>
<dbReference type="SMART" id="SM00248">
    <property type="entry name" value="ANK"/>
    <property type="match status" value="4"/>
</dbReference>
<protein>
    <submittedName>
        <fullName evidence="5">Uncharacterized protein</fullName>
    </submittedName>
</protein>
<dbReference type="PANTHER" id="PTHR24126:SF14">
    <property type="entry name" value="ANK_REP_REGION DOMAIN-CONTAINING PROTEIN"/>
    <property type="match status" value="1"/>
</dbReference>
<dbReference type="OrthoDB" id="21416at2759"/>
<organism evidence="5 6">
    <name type="scientific">Talaromyces rugulosus</name>
    <name type="common">Penicillium rugulosum</name>
    <dbReference type="NCBI Taxonomy" id="121627"/>
    <lineage>
        <taxon>Eukaryota</taxon>
        <taxon>Fungi</taxon>
        <taxon>Dikarya</taxon>
        <taxon>Ascomycota</taxon>
        <taxon>Pezizomycotina</taxon>
        <taxon>Eurotiomycetes</taxon>
        <taxon>Eurotiomycetidae</taxon>
        <taxon>Eurotiales</taxon>
        <taxon>Trichocomaceae</taxon>
        <taxon>Talaromyces</taxon>
        <taxon>Talaromyces sect. Islandici</taxon>
    </lineage>
</organism>
<keyword evidence="2 3" id="KW-0040">ANK repeat</keyword>
<dbReference type="Proteomes" id="UP000509510">
    <property type="component" value="Chromosome III"/>
</dbReference>
<dbReference type="KEGG" id="trg:TRUGW13939_06759"/>
<reference evidence="6" key="1">
    <citation type="submission" date="2020-06" db="EMBL/GenBank/DDBJ databases">
        <title>A chromosome-scale genome assembly of Talaromyces rugulosus W13939.</title>
        <authorList>
            <person name="Wang B."/>
            <person name="Guo L."/>
            <person name="Ye K."/>
            <person name="Wang L."/>
        </authorList>
    </citation>
    <scope>NUCLEOTIDE SEQUENCE [LARGE SCALE GENOMIC DNA]</scope>
    <source>
        <strain evidence="6">W13939</strain>
    </source>
</reference>
<sequence>MEVVKVLVEDFTVNVNAKLRVDAYITGRRESVSGDSALHHLAEGCSWWHVDQALPYLIKMGADLEIRDEKGATPLHVALDFSRYNGVFHKEAARVLIDGGADVNAVDTKGHTCLAKAGNDIQLIKLLLANGARVSATAIFCAIELRQLDILKLLLSSGEVANMRPPRPETPEGRYGDASLISRFKIGDWQKYPLLHAATYEEPRRLNEKNTARRSQPSVRSKSEAEDELTTKECIVIHEILAGGKLIELFFNLPSLKLETRDADGRTLLLAASESHGSWCSKIEITPDVTTTIIEELIQRGADIMTQDDMGKGILHYMTQFTGPKLDIIEAAKAIIKKTPSLIHQIDKAGNTHLHYAL</sequence>
<dbReference type="PROSITE" id="PS50297">
    <property type="entry name" value="ANK_REP_REGION"/>
    <property type="match status" value="1"/>
</dbReference>
<dbReference type="PANTHER" id="PTHR24126">
    <property type="entry name" value="ANKYRIN REPEAT, PH AND SEC7 DOMAIN CONTAINING PROTEIN SECG-RELATED"/>
    <property type="match status" value="1"/>
</dbReference>
<dbReference type="SUPFAM" id="SSF48403">
    <property type="entry name" value="Ankyrin repeat"/>
    <property type="match status" value="1"/>
</dbReference>
<feature type="repeat" description="ANK" evidence="3">
    <location>
        <begin position="70"/>
        <end position="108"/>
    </location>
</feature>
<dbReference type="InterPro" id="IPR036770">
    <property type="entry name" value="Ankyrin_rpt-contain_sf"/>
</dbReference>
<gene>
    <name evidence="5" type="ORF">TRUGW13939_06759</name>
</gene>
<dbReference type="RefSeq" id="XP_035345800.1">
    <property type="nucleotide sequence ID" value="XM_035489907.1"/>
</dbReference>
<dbReference type="Gene3D" id="1.25.40.20">
    <property type="entry name" value="Ankyrin repeat-containing domain"/>
    <property type="match status" value="2"/>
</dbReference>
<feature type="region of interest" description="Disordered" evidence="4">
    <location>
        <begin position="205"/>
        <end position="225"/>
    </location>
</feature>
<dbReference type="AlphaFoldDB" id="A0A7H8QZW4"/>
<dbReference type="Pfam" id="PF12796">
    <property type="entry name" value="Ank_2"/>
    <property type="match status" value="1"/>
</dbReference>
<evidence type="ECO:0000256" key="4">
    <source>
        <dbReference type="SAM" id="MobiDB-lite"/>
    </source>
</evidence>
<proteinExistence type="predicted"/>
<accession>A0A7H8QZW4</accession>
<keyword evidence="1" id="KW-0677">Repeat</keyword>
<dbReference type="PROSITE" id="PS50088">
    <property type="entry name" value="ANK_REPEAT"/>
    <property type="match status" value="1"/>
</dbReference>
<name>A0A7H8QZW4_TALRU</name>
<evidence type="ECO:0000256" key="1">
    <source>
        <dbReference type="ARBA" id="ARBA00022737"/>
    </source>
</evidence>
<evidence type="ECO:0000313" key="6">
    <source>
        <dbReference type="Proteomes" id="UP000509510"/>
    </source>
</evidence>
<evidence type="ECO:0000256" key="3">
    <source>
        <dbReference type="PROSITE-ProRule" id="PRU00023"/>
    </source>
</evidence>